<dbReference type="InterPro" id="IPR050360">
    <property type="entry name" value="MFS_Sugar_Transporters"/>
</dbReference>
<dbReference type="PROSITE" id="PS50850">
    <property type="entry name" value="MFS"/>
    <property type="match status" value="1"/>
</dbReference>
<feature type="transmembrane region" description="Helical" evidence="8">
    <location>
        <begin position="417"/>
        <end position="435"/>
    </location>
</feature>
<protein>
    <recommendedName>
        <fullName evidence="9">Major facilitator superfamily (MFS) profile domain-containing protein</fullName>
    </recommendedName>
</protein>
<dbReference type="InterPro" id="IPR005828">
    <property type="entry name" value="MFS_sugar_transport-like"/>
</dbReference>
<feature type="transmembrane region" description="Helical" evidence="8">
    <location>
        <begin position="123"/>
        <end position="144"/>
    </location>
</feature>
<evidence type="ECO:0000256" key="5">
    <source>
        <dbReference type="ARBA" id="ARBA00022989"/>
    </source>
</evidence>
<evidence type="ECO:0000256" key="1">
    <source>
        <dbReference type="ARBA" id="ARBA00004141"/>
    </source>
</evidence>
<feature type="transmembrane region" description="Helical" evidence="8">
    <location>
        <begin position="279"/>
        <end position="297"/>
    </location>
</feature>
<dbReference type="OrthoDB" id="6133115at2759"/>
<dbReference type="Gene3D" id="1.20.1250.20">
    <property type="entry name" value="MFS general substrate transporter like domains"/>
    <property type="match status" value="1"/>
</dbReference>
<evidence type="ECO:0000256" key="3">
    <source>
        <dbReference type="ARBA" id="ARBA00022448"/>
    </source>
</evidence>
<keyword evidence="4 8" id="KW-0812">Transmembrane</keyword>
<gene>
    <name evidence="10" type="ORF">BABINDRAFT_181856</name>
</gene>
<sequence length="512" mass="57101">MDAFHSNEKDDLHPEPWWRVTHLSYLNWCIFLITLSSTNNGYDGSMLNGLQSLTYWGKKMGHPQGAVLGALTNGTVFGTVLAFPIASFFSDKWGRKKAVLLGQVILIIGAMIQGASVNYAMFLVSRVILGFGSCIAAVSSPAWVSEIAYPSHRQVATTFYNTCWYLGAVIAAWVTYGTRNLASNYAWRIPSYCQAAIPLFQVCTIFMIPEFPRYLVSKDRIADARAVLMKHHGGGDEAVASKMVDFELAEIQTALEMERIADNSKYSDFLKTPANRKRLFLVIMVATMTQLSGNGLVSYYLPKVLNSIGITSPDRQLIINGGLMIYNLGTASFVALIAGMFKRRTMFLTSCFLMCLFYVVWTALSAINQQRDFKDKLLASGVLAMIFMYYASYNIGMNGVPFLYITEILPYSLRVKGLNIGNSWIAICLIYNGFVNPVAMDAIEWRYYIVYCCILAVEFAVVYFTFVETAGYSLEEVAKVFGEDPADFNGLGMNFGSTVQEVKHSMEHDESP</sequence>
<dbReference type="PANTHER" id="PTHR48022">
    <property type="entry name" value="PLASTIDIC GLUCOSE TRANSPORTER 4"/>
    <property type="match status" value="1"/>
</dbReference>
<feature type="transmembrane region" description="Helical" evidence="8">
    <location>
        <begin position="346"/>
        <end position="367"/>
    </location>
</feature>
<evidence type="ECO:0000259" key="9">
    <source>
        <dbReference type="PROSITE" id="PS50850"/>
    </source>
</evidence>
<dbReference type="InterPro" id="IPR036259">
    <property type="entry name" value="MFS_trans_sf"/>
</dbReference>
<proteinExistence type="inferred from homology"/>
<keyword evidence="5 8" id="KW-1133">Transmembrane helix</keyword>
<reference evidence="11" key="1">
    <citation type="submission" date="2016-05" db="EMBL/GenBank/DDBJ databases">
        <title>Comparative genomics of biotechnologically important yeasts.</title>
        <authorList>
            <consortium name="DOE Joint Genome Institute"/>
            <person name="Riley R."/>
            <person name="Haridas S."/>
            <person name="Wolfe K.H."/>
            <person name="Lopes M.R."/>
            <person name="Hittinger C.T."/>
            <person name="Goker M."/>
            <person name="Salamov A."/>
            <person name="Wisecaver J."/>
            <person name="Long T.M."/>
            <person name="Aerts A.L."/>
            <person name="Barry K."/>
            <person name="Choi C."/>
            <person name="Clum A."/>
            <person name="Coughlan A.Y."/>
            <person name="Deshpande S."/>
            <person name="Douglass A.P."/>
            <person name="Hanson S.J."/>
            <person name="Klenk H.-P."/>
            <person name="Labutti K."/>
            <person name="Lapidus A."/>
            <person name="Lindquist E."/>
            <person name="Lipzen A."/>
            <person name="Meier-Kolthoff J.P."/>
            <person name="Ohm R.A."/>
            <person name="Otillar R.P."/>
            <person name="Pangilinan J."/>
            <person name="Peng Y."/>
            <person name="Rokas A."/>
            <person name="Rosa C.A."/>
            <person name="Scheuner C."/>
            <person name="Sibirny A.A."/>
            <person name="Slot J.C."/>
            <person name="Stielow J.B."/>
            <person name="Sun H."/>
            <person name="Kurtzman C.P."/>
            <person name="Blackwell M."/>
            <person name="Grigoriev I.V."/>
            <person name="Jeffries T.W."/>
        </authorList>
    </citation>
    <scope>NUCLEOTIDE SEQUENCE [LARGE SCALE GENOMIC DNA]</scope>
    <source>
        <strain evidence="11">NRRL Y-12698</strain>
    </source>
</reference>
<evidence type="ECO:0000313" key="11">
    <source>
        <dbReference type="Proteomes" id="UP000094336"/>
    </source>
</evidence>
<comment type="similarity">
    <text evidence="2 7">Belongs to the major facilitator superfamily. Sugar transporter (TC 2.A.1.1) family.</text>
</comment>
<evidence type="ECO:0000256" key="8">
    <source>
        <dbReference type="SAM" id="Phobius"/>
    </source>
</evidence>
<comment type="subcellular location">
    <subcellularLocation>
        <location evidence="1">Membrane</location>
        <topology evidence="1">Multi-pass membrane protein</topology>
    </subcellularLocation>
</comment>
<dbReference type="EMBL" id="KV454442">
    <property type="protein sequence ID" value="ODQ77245.1"/>
    <property type="molecule type" value="Genomic_DNA"/>
</dbReference>
<dbReference type="Pfam" id="PF00083">
    <property type="entry name" value="Sugar_tr"/>
    <property type="match status" value="1"/>
</dbReference>
<dbReference type="FunFam" id="1.20.1250.20:FF:000134">
    <property type="entry name" value="MFS sugar transporter protein"/>
    <property type="match status" value="1"/>
</dbReference>
<evidence type="ECO:0000256" key="7">
    <source>
        <dbReference type="RuleBase" id="RU003346"/>
    </source>
</evidence>
<dbReference type="GO" id="GO:0016020">
    <property type="term" value="C:membrane"/>
    <property type="evidence" value="ECO:0007669"/>
    <property type="project" value="UniProtKB-SubCell"/>
</dbReference>
<dbReference type="GO" id="GO:0005351">
    <property type="term" value="F:carbohydrate:proton symporter activity"/>
    <property type="evidence" value="ECO:0007669"/>
    <property type="project" value="TreeGrafter"/>
</dbReference>
<dbReference type="GeneID" id="30149011"/>
<dbReference type="PRINTS" id="PR00171">
    <property type="entry name" value="SUGRTRNSPORT"/>
</dbReference>
<feature type="domain" description="Major facilitator superfamily (MFS) profile" evidence="9">
    <location>
        <begin position="29"/>
        <end position="470"/>
    </location>
</feature>
<dbReference type="STRING" id="984486.A0A1E3QHR6"/>
<dbReference type="Proteomes" id="UP000094336">
    <property type="component" value="Unassembled WGS sequence"/>
</dbReference>
<dbReference type="SUPFAM" id="SSF103473">
    <property type="entry name" value="MFS general substrate transporter"/>
    <property type="match status" value="1"/>
</dbReference>
<organism evidence="10 11">
    <name type="scientific">Babjeviella inositovora NRRL Y-12698</name>
    <dbReference type="NCBI Taxonomy" id="984486"/>
    <lineage>
        <taxon>Eukaryota</taxon>
        <taxon>Fungi</taxon>
        <taxon>Dikarya</taxon>
        <taxon>Ascomycota</taxon>
        <taxon>Saccharomycotina</taxon>
        <taxon>Pichiomycetes</taxon>
        <taxon>Serinales incertae sedis</taxon>
        <taxon>Babjeviella</taxon>
    </lineage>
</organism>
<evidence type="ECO:0000256" key="2">
    <source>
        <dbReference type="ARBA" id="ARBA00010992"/>
    </source>
</evidence>
<dbReference type="PROSITE" id="PS00216">
    <property type="entry name" value="SUGAR_TRANSPORT_1"/>
    <property type="match status" value="1"/>
</dbReference>
<feature type="transmembrane region" description="Helical" evidence="8">
    <location>
        <begin position="98"/>
        <end position="117"/>
    </location>
</feature>
<dbReference type="InterPro" id="IPR020846">
    <property type="entry name" value="MFS_dom"/>
</dbReference>
<feature type="transmembrane region" description="Helical" evidence="8">
    <location>
        <begin position="447"/>
        <end position="466"/>
    </location>
</feature>
<name>A0A1E3QHR6_9ASCO</name>
<feature type="transmembrane region" description="Helical" evidence="8">
    <location>
        <begin position="387"/>
        <end position="405"/>
    </location>
</feature>
<feature type="transmembrane region" description="Helical" evidence="8">
    <location>
        <begin position="66"/>
        <end position="86"/>
    </location>
</feature>
<dbReference type="NCBIfam" id="TIGR00879">
    <property type="entry name" value="SP"/>
    <property type="match status" value="1"/>
</dbReference>
<dbReference type="RefSeq" id="XP_018982573.1">
    <property type="nucleotide sequence ID" value="XM_019131158.1"/>
</dbReference>
<dbReference type="InterPro" id="IPR003663">
    <property type="entry name" value="Sugar/inositol_transpt"/>
</dbReference>
<evidence type="ECO:0000256" key="6">
    <source>
        <dbReference type="ARBA" id="ARBA00023136"/>
    </source>
</evidence>
<dbReference type="AlphaFoldDB" id="A0A1E3QHR6"/>
<keyword evidence="6 8" id="KW-0472">Membrane</keyword>
<evidence type="ECO:0000313" key="10">
    <source>
        <dbReference type="EMBL" id="ODQ77245.1"/>
    </source>
</evidence>
<accession>A0A1E3QHR6</accession>
<evidence type="ECO:0000256" key="4">
    <source>
        <dbReference type="ARBA" id="ARBA00022692"/>
    </source>
</evidence>
<dbReference type="InterPro" id="IPR005829">
    <property type="entry name" value="Sugar_transporter_CS"/>
</dbReference>
<keyword evidence="11" id="KW-1185">Reference proteome</keyword>
<feature type="transmembrane region" description="Helical" evidence="8">
    <location>
        <begin position="156"/>
        <end position="177"/>
    </location>
</feature>
<keyword evidence="3 7" id="KW-0813">Transport</keyword>
<dbReference type="PANTHER" id="PTHR48022:SF24">
    <property type="entry name" value="HEXOSE TRANSPORTER PROTEIN (AFU_ORTHOLOGUE AFUA_8G04480)"/>
    <property type="match status" value="1"/>
</dbReference>
<feature type="transmembrane region" description="Helical" evidence="8">
    <location>
        <begin position="317"/>
        <end position="339"/>
    </location>
</feature>